<dbReference type="PANTHER" id="PTHR44936">
    <property type="entry name" value="SENSOR PROTEIN CREC"/>
    <property type="match status" value="1"/>
</dbReference>
<evidence type="ECO:0000256" key="2">
    <source>
        <dbReference type="ARBA" id="ARBA00004651"/>
    </source>
</evidence>
<dbReference type="AlphaFoldDB" id="A0A366D0B4"/>
<dbReference type="PANTHER" id="PTHR44936:SF10">
    <property type="entry name" value="SENSOR PROTEIN RSTB"/>
    <property type="match status" value="1"/>
</dbReference>
<dbReference type="InterPro" id="IPR004358">
    <property type="entry name" value="Sig_transdc_His_kin-like_C"/>
</dbReference>
<dbReference type="Pfam" id="PF02518">
    <property type="entry name" value="HATPase_c"/>
    <property type="match status" value="1"/>
</dbReference>
<dbReference type="InterPro" id="IPR036890">
    <property type="entry name" value="HATPase_C_sf"/>
</dbReference>
<evidence type="ECO:0000256" key="4">
    <source>
        <dbReference type="ARBA" id="ARBA00022475"/>
    </source>
</evidence>
<dbReference type="InterPro" id="IPR031930">
    <property type="entry name" value="HK_sensor"/>
</dbReference>
<dbReference type="GO" id="GO:0005886">
    <property type="term" value="C:plasma membrane"/>
    <property type="evidence" value="ECO:0007669"/>
    <property type="project" value="UniProtKB-SubCell"/>
</dbReference>
<sequence>MKNRLLWKLFFVVAVSTVVLFWLIDLVAQHTEESMSYIDHSYREELKYYAKEAERILNTEGEEALAKWIDQIERKENTWIAIALPSITTLANTKLSQHYIDAFTLGRSIEWKIHLYFTQNPTMDIPFTDGHTRFLIQLPQRMRPGNNLLIVDLILQIAIPFLLLCLITFVLYKHVMKPLKKLERATHQFSEGKFDVRANEGFSHRHDELTNLASTFDTMADRISTLIISQRQLLADLSHELRTPLARLNIAVDCVEQDLDSKQALERLRYESSNMQGLIEDALTLAWFNTESPSLKLDALEITSLLQVIVDDARYEFSQHNIQLIQPDHEIFINSAQQALTAALENIIRNGLFHTPAGKTLKVQLDQKSDHLDIEIRDQGHGVPNKHLEDIFTPFFRLKQNEQNNQNDDPSISSKKSGYGLGLALAKRQILALGGSIHAENINQEPENGLRVLICLPCKN</sequence>
<evidence type="ECO:0000256" key="7">
    <source>
        <dbReference type="ARBA" id="ARBA00022741"/>
    </source>
</evidence>
<evidence type="ECO:0000259" key="11">
    <source>
        <dbReference type="PROSITE" id="PS50109"/>
    </source>
</evidence>
<comment type="subcellular location">
    <subcellularLocation>
        <location evidence="2">Cell membrane</location>
        <topology evidence="2">Multi-pass membrane protein</topology>
    </subcellularLocation>
</comment>
<dbReference type="Gene3D" id="1.10.287.130">
    <property type="match status" value="1"/>
</dbReference>
<dbReference type="SUPFAM" id="SSF55874">
    <property type="entry name" value="ATPase domain of HSP90 chaperone/DNA topoisomerase II/histidine kinase"/>
    <property type="match status" value="1"/>
</dbReference>
<keyword evidence="7" id="KW-0547">Nucleotide-binding</keyword>
<dbReference type="CDD" id="cd00082">
    <property type="entry name" value="HisKA"/>
    <property type="match status" value="1"/>
</dbReference>
<dbReference type="InterPro" id="IPR036097">
    <property type="entry name" value="HisK_dim/P_sf"/>
</dbReference>
<comment type="caution">
    <text evidence="13">The sequence shown here is derived from an EMBL/GenBank/DDBJ whole genome shotgun (WGS) entry which is preliminary data.</text>
</comment>
<organism evidence="13 14">
    <name type="scientific">Marinomonas aquiplantarum</name>
    <dbReference type="NCBI Taxonomy" id="491951"/>
    <lineage>
        <taxon>Bacteria</taxon>
        <taxon>Pseudomonadati</taxon>
        <taxon>Pseudomonadota</taxon>
        <taxon>Gammaproteobacteria</taxon>
        <taxon>Oceanospirillales</taxon>
        <taxon>Oceanospirillaceae</taxon>
        <taxon>Marinomonas</taxon>
    </lineage>
</organism>
<dbReference type="EMBL" id="QNRF01000004">
    <property type="protein sequence ID" value="RBO83517.1"/>
    <property type="molecule type" value="Genomic_DNA"/>
</dbReference>
<dbReference type="PROSITE" id="PS50109">
    <property type="entry name" value="HIS_KIN"/>
    <property type="match status" value="1"/>
</dbReference>
<feature type="domain" description="Histidine kinase" evidence="11">
    <location>
        <begin position="236"/>
        <end position="460"/>
    </location>
</feature>
<dbReference type="InterPro" id="IPR050980">
    <property type="entry name" value="2C_sensor_his_kinase"/>
</dbReference>
<accession>A0A366D0B4</accession>
<dbReference type="Pfam" id="PF00512">
    <property type="entry name" value="HisKA"/>
    <property type="match status" value="1"/>
</dbReference>
<evidence type="ECO:0000259" key="12">
    <source>
        <dbReference type="PROSITE" id="PS50885"/>
    </source>
</evidence>
<dbReference type="InterPro" id="IPR005467">
    <property type="entry name" value="His_kinase_dom"/>
</dbReference>
<keyword evidence="10" id="KW-0812">Transmembrane</keyword>
<keyword evidence="6" id="KW-0808">Transferase</keyword>
<keyword evidence="14" id="KW-1185">Reference proteome</keyword>
<dbReference type="Pfam" id="PF00672">
    <property type="entry name" value="HAMP"/>
    <property type="match status" value="1"/>
</dbReference>
<keyword evidence="10" id="KW-0472">Membrane</keyword>
<feature type="transmembrane region" description="Helical" evidence="10">
    <location>
        <begin position="5"/>
        <end position="24"/>
    </location>
</feature>
<comment type="catalytic activity">
    <reaction evidence="1">
        <text>ATP + protein L-histidine = ADP + protein N-phospho-L-histidine.</text>
        <dbReference type="EC" id="2.7.13.3"/>
    </reaction>
</comment>
<keyword evidence="5" id="KW-0597">Phosphoprotein</keyword>
<keyword evidence="8 13" id="KW-0418">Kinase</keyword>
<dbReference type="Proteomes" id="UP000252086">
    <property type="component" value="Unassembled WGS sequence"/>
</dbReference>
<dbReference type="InterPro" id="IPR003594">
    <property type="entry name" value="HATPase_dom"/>
</dbReference>
<dbReference type="Gene3D" id="1.10.8.500">
    <property type="entry name" value="HAMP domain in histidine kinase"/>
    <property type="match status" value="1"/>
</dbReference>
<keyword evidence="9" id="KW-0067">ATP-binding</keyword>
<dbReference type="EC" id="2.7.13.3" evidence="3"/>
<evidence type="ECO:0000256" key="1">
    <source>
        <dbReference type="ARBA" id="ARBA00000085"/>
    </source>
</evidence>
<dbReference type="SMART" id="SM00304">
    <property type="entry name" value="HAMP"/>
    <property type="match status" value="1"/>
</dbReference>
<feature type="domain" description="HAMP" evidence="12">
    <location>
        <begin position="173"/>
        <end position="228"/>
    </location>
</feature>
<dbReference type="GO" id="GO:0005524">
    <property type="term" value="F:ATP binding"/>
    <property type="evidence" value="ECO:0007669"/>
    <property type="project" value="UniProtKB-KW"/>
</dbReference>
<evidence type="ECO:0000256" key="8">
    <source>
        <dbReference type="ARBA" id="ARBA00022777"/>
    </source>
</evidence>
<dbReference type="SMART" id="SM00387">
    <property type="entry name" value="HATPase_c"/>
    <property type="match status" value="1"/>
</dbReference>
<dbReference type="InterPro" id="IPR038428">
    <property type="entry name" value="HK_sensor_dom_sf"/>
</dbReference>
<gene>
    <name evidence="13" type="ORF">DFP76_104336</name>
</gene>
<dbReference type="PRINTS" id="PR00344">
    <property type="entry name" value="BCTRLSENSOR"/>
</dbReference>
<evidence type="ECO:0000313" key="13">
    <source>
        <dbReference type="EMBL" id="RBO83517.1"/>
    </source>
</evidence>
<evidence type="ECO:0000313" key="14">
    <source>
        <dbReference type="Proteomes" id="UP000252086"/>
    </source>
</evidence>
<name>A0A366D0B4_9GAMM</name>
<dbReference type="GO" id="GO:0000155">
    <property type="term" value="F:phosphorelay sensor kinase activity"/>
    <property type="evidence" value="ECO:0007669"/>
    <property type="project" value="InterPro"/>
</dbReference>
<dbReference type="InterPro" id="IPR003661">
    <property type="entry name" value="HisK_dim/P_dom"/>
</dbReference>
<evidence type="ECO:0000256" key="3">
    <source>
        <dbReference type="ARBA" id="ARBA00012438"/>
    </source>
</evidence>
<dbReference type="Gene3D" id="3.30.565.10">
    <property type="entry name" value="Histidine kinase-like ATPase, C-terminal domain"/>
    <property type="match status" value="1"/>
</dbReference>
<keyword evidence="4" id="KW-1003">Cell membrane</keyword>
<evidence type="ECO:0000256" key="9">
    <source>
        <dbReference type="ARBA" id="ARBA00022840"/>
    </source>
</evidence>
<dbReference type="SUPFAM" id="SSF47384">
    <property type="entry name" value="Homodimeric domain of signal transducing histidine kinase"/>
    <property type="match status" value="1"/>
</dbReference>
<dbReference type="OrthoDB" id="9804645at2"/>
<feature type="transmembrane region" description="Helical" evidence="10">
    <location>
        <begin position="148"/>
        <end position="172"/>
    </location>
</feature>
<dbReference type="SUPFAM" id="SSF158472">
    <property type="entry name" value="HAMP domain-like"/>
    <property type="match status" value="1"/>
</dbReference>
<dbReference type="InterPro" id="IPR003660">
    <property type="entry name" value="HAMP_dom"/>
</dbReference>
<evidence type="ECO:0000256" key="6">
    <source>
        <dbReference type="ARBA" id="ARBA00022679"/>
    </source>
</evidence>
<protein>
    <recommendedName>
        <fullName evidence="3">histidine kinase</fullName>
        <ecNumber evidence="3">2.7.13.3</ecNumber>
    </recommendedName>
</protein>
<evidence type="ECO:0000256" key="10">
    <source>
        <dbReference type="SAM" id="Phobius"/>
    </source>
</evidence>
<keyword evidence="10" id="KW-1133">Transmembrane helix</keyword>
<dbReference type="PROSITE" id="PS50885">
    <property type="entry name" value="HAMP"/>
    <property type="match status" value="1"/>
</dbReference>
<proteinExistence type="predicted"/>
<dbReference type="SMART" id="SM00388">
    <property type="entry name" value="HisKA"/>
    <property type="match status" value="1"/>
</dbReference>
<reference evidence="13 14" key="1">
    <citation type="submission" date="2018-06" db="EMBL/GenBank/DDBJ databases">
        <title>Genomic Encyclopedia of Type Strains, Phase III (KMG-III): the genomes of soil and plant-associated and newly described type strains.</title>
        <authorList>
            <person name="Whitman W."/>
        </authorList>
    </citation>
    <scope>NUCLEOTIDE SEQUENCE [LARGE SCALE GENOMIC DNA]</scope>
    <source>
        <strain evidence="13 14">CECT 7732</strain>
    </source>
</reference>
<dbReference type="CDD" id="cd06225">
    <property type="entry name" value="HAMP"/>
    <property type="match status" value="1"/>
</dbReference>
<evidence type="ECO:0000256" key="5">
    <source>
        <dbReference type="ARBA" id="ARBA00022553"/>
    </source>
</evidence>
<dbReference type="Gene3D" id="3.30.450.170">
    <property type="entry name" value="Two-component histidine kinase, sensor domain"/>
    <property type="match status" value="1"/>
</dbReference>
<dbReference type="RefSeq" id="WP_113874463.1">
    <property type="nucleotide sequence ID" value="NZ_QNRF01000004.1"/>
</dbReference>
<dbReference type="Pfam" id="PF16750">
    <property type="entry name" value="HK_sensor"/>
    <property type="match status" value="1"/>
</dbReference>